<feature type="compositionally biased region" description="Basic and acidic residues" evidence="17">
    <location>
        <begin position="511"/>
        <end position="534"/>
    </location>
</feature>
<evidence type="ECO:0000259" key="18">
    <source>
        <dbReference type="PROSITE" id="PS50089"/>
    </source>
</evidence>
<dbReference type="InterPro" id="IPR017907">
    <property type="entry name" value="Znf_RING_CS"/>
</dbReference>
<evidence type="ECO:0000256" key="7">
    <source>
        <dbReference type="ARBA" id="ARBA00022833"/>
    </source>
</evidence>
<keyword evidence="6" id="KW-0833">Ubl conjugation pathway</keyword>
<keyword evidence="8" id="KW-0805">Transcription regulation</keyword>
<dbReference type="Pfam" id="PF26084">
    <property type="entry name" value="PWI_Topors"/>
    <property type="match status" value="1"/>
</dbReference>
<dbReference type="PROSITE" id="PS50089">
    <property type="entry name" value="ZF_RING_2"/>
    <property type="match status" value="1"/>
</dbReference>
<organism evidence="19 20">
    <name type="scientific">Cynoglossus semilaevis</name>
    <name type="common">Tongue sole</name>
    <dbReference type="NCBI Taxonomy" id="244447"/>
    <lineage>
        <taxon>Eukaryota</taxon>
        <taxon>Metazoa</taxon>
        <taxon>Chordata</taxon>
        <taxon>Craniata</taxon>
        <taxon>Vertebrata</taxon>
        <taxon>Euteleostomi</taxon>
        <taxon>Actinopterygii</taxon>
        <taxon>Neopterygii</taxon>
        <taxon>Teleostei</taxon>
        <taxon>Neoteleostei</taxon>
        <taxon>Acanthomorphata</taxon>
        <taxon>Carangaria</taxon>
        <taxon>Pleuronectiformes</taxon>
        <taxon>Pleuronectoidei</taxon>
        <taxon>Cynoglossidae</taxon>
        <taxon>Cynoglossinae</taxon>
        <taxon>Cynoglossus</taxon>
    </lineage>
</organism>
<evidence type="ECO:0000256" key="10">
    <source>
        <dbReference type="ARBA" id="ARBA00071236"/>
    </source>
</evidence>
<dbReference type="Pfam" id="PF00097">
    <property type="entry name" value="zf-C3HC4"/>
    <property type="match status" value="1"/>
</dbReference>
<evidence type="ECO:0000256" key="5">
    <source>
        <dbReference type="ARBA" id="ARBA00022771"/>
    </source>
</evidence>
<dbReference type="Proteomes" id="UP000265120">
    <property type="component" value="Chromosome 9"/>
</dbReference>
<dbReference type="Ensembl" id="ENSCSET00000004577.1">
    <property type="protein sequence ID" value="ENSCSEP00000004521.1"/>
    <property type="gene ID" value="ENSCSEG00000002942.1"/>
</dbReference>
<feature type="region of interest" description="Disordered" evidence="17">
    <location>
        <begin position="17"/>
        <end position="38"/>
    </location>
</feature>
<dbReference type="Gene3D" id="3.30.40.10">
    <property type="entry name" value="Zinc/RING finger domain, C3HC4 (zinc finger)"/>
    <property type="match status" value="1"/>
</dbReference>
<feature type="compositionally biased region" description="Low complexity" evidence="17">
    <location>
        <begin position="562"/>
        <end position="573"/>
    </location>
</feature>
<protein>
    <recommendedName>
        <fullName evidence="10">E3 ubiquitin-protein ligase Topors</fullName>
        <ecNumber evidence="2">2.3.2.27</ecNumber>
    </recommendedName>
    <alternativeName>
        <fullName evidence="11">RING-type E3 ubiquitin transferase Topors</fullName>
    </alternativeName>
    <alternativeName>
        <fullName evidence="13">SUMO1-protein E3 ligase Topors</fullName>
    </alternativeName>
    <alternativeName>
        <fullName evidence="12">Topoisomerase I-binding RING finger protein</fullName>
    </alternativeName>
    <alternativeName>
        <fullName evidence="14">Topoisomerase I-binding arginine/serine-rich protein</fullName>
    </alternativeName>
    <alternativeName>
        <fullName evidence="15">Tumor suppressor p53-binding protein 3</fullName>
    </alternativeName>
</protein>
<evidence type="ECO:0000256" key="17">
    <source>
        <dbReference type="SAM" id="MobiDB-lite"/>
    </source>
</evidence>
<dbReference type="InterPro" id="IPR013083">
    <property type="entry name" value="Znf_RING/FYVE/PHD"/>
</dbReference>
<feature type="compositionally biased region" description="Low complexity" evidence="17">
    <location>
        <begin position="469"/>
        <end position="491"/>
    </location>
</feature>
<evidence type="ECO:0000256" key="16">
    <source>
        <dbReference type="PROSITE-ProRule" id="PRU00175"/>
    </source>
</evidence>
<evidence type="ECO:0000256" key="14">
    <source>
        <dbReference type="ARBA" id="ARBA00079184"/>
    </source>
</evidence>
<evidence type="ECO:0000256" key="13">
    <source>
        <dbReference type="ARBA" id="ARBA00079040"/>
    </source>
</evidence>
<dbReference type="PANTHER" id="PTHR46077">
    <property type="entry name" value="E3 UBIQUITIN-PROTEIN LIGASE TOPORS"/>
    <property type="match status" value="1"/>
</dbReference>
<evidence type="ECO:0000256" key="11">
    <source>
        <dbReference type="ARBA" id="ARBA00076856"/>
    </source>
</evidence>
<dbReference type="GO" id="GO:0006513">
    <property type="term" value="P:protein monoubiquitination"/>
    <property type="evidence" value="ECO:0007669"/>
    <property type="project" value="TreeGrafter"/>
</dbReference>
<dbReference type="EC" id="2.3.2.27" evidence="2"/>
<dbReference type="SMART" id="SM00184">
    <property type="entry name" value="RING"/>
    <property type="match status" value="1"/>
</dbReference>
<evidence type="ECO:0000313" key="20">
    <source>
        <dbReference type="Proteomes" id="UP000265120"/>
    </source>
</evidence>
<dbReference type="OMA" id="DCVIVGF"/>
<dbReference type="InterPro" id="IPR018957">
    <property type="entry name" value="Znf_C3HC4_RING-type"/>
</dbReference>
<feature type="compositionally biased region" description="Basic and acidic residues" evidence="17">
    <location>
        <begin position="608"/>
        <end position="618"/>
    </location>
</feature>
<keyword evidence="9" id="KW-0804">Transcription</keyword>
<dbReference type="GO" id="GO:0010842">
    <property type="term" value="P:retina layer formation"/>
    <property type="evidence" value="ECO:0007669"/>
    <property type="project" value="Ensembl"/>
</dbReference>
<feature type="compositionally biased region" description="Basic residues" evidence="17">
    <location>
        <begin position="705"/>
        <end position="729"/>
    </location>
</feature>
<dbReference type="GO" id="GO:0046549">
    <property type="term" value="P:retinal cone cell development"/>
    <property type="evidence" value="ECO:0007669"/>
    <property type="project" value="Ensembl"/>
</dbReference>
<evidence type="ECO:0000256" key="4">
    <source>
        <dbReference type="ARBA" id="ARBA00022723"/>
    </source>
</evidence>
<feature type="compositionally biased region" description="Acidic residues" evidence="17">
    <location>
        <begin position="383"/>
        <end position="396"/>
    </location>
</feature>
<evidence type="ECO:0000256" key="1">
    <source>
        <dbReference type="ARBA" id="ARBA00000900"/>
    </source>
</evidence>
<dbReference type="GO" id="GO:0043066">
    <property type="term" value="P:negative regulation of apoptotic process"/>
    <property type="evidence" value="ECO:0007669"/>
    <property type="project" value="Ensembl"/>
</dbReference>
<keyword evidence="3" id="KW-0808">Transferase</keyword>
<feature type="region of interest" description="Disordered" evidence="17">
    <location>
        <begin position="795"/>
        <end position="823"/>
    </location>
</feature>
<dbReference type="GO" id="GO:0032391">
    <property type="term" value="C:photoreceptor connecting cilium"/>
    <property type="evidence" value="ECO:0007669"/>
    <property type="project" value="UniProtKB-ARBA"/>
</dbReference>
<proteinExistence type="predicted"/>
<reference evidence="19 20" key="1">
    <citation type="journal article" date="2014" name="Nat. Genet.">
        <title>Whole-genome sequence of a flatfish provides insights into ZW sex chromosome evolution and adaptation to a benthic lifestyle.</title>
        <authorList>
            <person name="Chen S."/>
            <person name="Zhang G."/>
            <person name="Shao C."/>
            <person name="Huang Q."/>
            <person name="Liu G."/>
            <person name="Zhang P."/>
            <person name="Song W."/>
            <person name="An N."/>
            <person name="Chalopin D."/>
            <person name="Volff J.N."/>
            <person name="Hong Y."/>
            <person name="Li Q."/>
            <person name="Sha Z."/>
            <person name="Zhou H."/>
            <person name="Xie M."/>
            <person name="Yu Q."/>
            <person name="Liu Y."/>
            <person name="Xiang H."/>
            <person name="Wang N."/>
            <person name="Wu K."/>
            <person name="Yang C."/>
            <person name="Zhou Q."/>
            <person name="Liao X."/>
            <person name="Yang L."/>
            <person name="Hu Q."/>
            <person name="Zhang J."/>
            <person name="Meng L."/>
            <person name="Jin L."/>
            <person name="Tian Y."/>
            <person name="Lian J."/>
            <person name="Yang J."/>
            <person name="Miao G."/>
            <person name="Liu S."/>
            <person name="Liang Z."/>
            <person name="Yan F."/>
            <person name="Li Y."/>
            <person name="Sun B."/>
            <person name="Zhang H."/>
            <person name="Zhang J."/>
            <person name="Zhu Y."/>
            <person name="Du M."/>
            <person name="Zhao Y."/>
            <person name="Schartl M."/>
            <person name="Tang Q."/>
            <person name="Wang J."/>
        </authorList>
    </citation>
    <scope>NUCLEOTIDE SEQUENCE</scope>
</reference>
<dbReference type="STRING" id="244447.ENSCSEP00000004521"/>
<sequence>MFSLFLDQIMSSVKAVSERSTKNSRRKTSGAMSADASPDSKCPICLDIFSNISYLDICLHKFCFKCIREWAKNKAECPLCKQPFNSIYHSVKTEQDFQKYDLRPSNNGSFGSFGGVRFRYRTTLTGVHRQRQERTSVQQHTGVVFEAPTTTTTTTTSAQQDHDRYLRQMMMRLAARKKAAREGREATKIREQEMINFRRDLYRWGVRVRTVQDGGRSRDISAKFYQRNPACLHRLVPWLKRELLVLYGPIGGLVNMVQHIIMSKITCFDMESEVFQEELRPFLQGRTDHFLHEFICFAKSPFNMETHDHHAVYDCPAGPSEENSSSNSSVIAISEDEEHSEELDQPRESTSTLGHSVSDGETPGPSYATSEVSRAGHRILFELDSDSSFEGEEEETKEFKKSPQHMEQQNQGGVSQGGANSQECLSSDSECVIVGFVKPRSERTPELIQLSSNSDSDSEDNTAVPPTPSMLSLSLHLSSSSSTASHASTPSGTERSRVEKYHYLQLNSKEGSSRYKTPDRSDRKDRDRRQDGSKSLRKRHKSKDREHRRRRSCSRERRHSSRSPVTSQSSVTRQRSHSYYRGRDLPSDIDRYHRSSESYRSYHSYRHYSHDGGKDYTEKQSYSYSSGRYLDRHSSNSCSRSHSRDSQKHKRRYSCSPSHSRSPSTKGRFYHDKPGGKRKYKSRHLDSPSKCTPSDSCPNMDSSRSTKHKKKSKEKHRKKSKDRSRKSSRSRSDEEQHVDKECSAEQSKRHHKKKKKHKKKSKKHRRNDKCEEERSLTVITIDSDSDSWTNVCVNQVSSTTNRDNCVDDTSVDPEEPGPLTPGS</sequence>
<evidence type="ECO:0000256" key="15">
    <source>
        <dbReference type="ARBA" id="ARBA00082108"/>
    </source>
</evidence>
<dbReference type="GO" id="GO:0000209">
    <property type="term" value="P:protein polyubiquitination"/>
    <property type="evidence" value="ECO:0007669"/>
    <property type="project" value="TreeGrafter"/>
</dbReference>
<dbReference type="GO" id="GO:0008630">
    <property type="term" value="P:intrinsic apoptotic signaling pathway in response to DNA damage"/>
    <property type="evidence" value="ECO:0007669"/>
    <property type="project" value="UniProtKB-ARBA"/>
</dbReference>
<evidence type="ECO:0000256" key="6">
    <source>
        <dbReference type="ARBA" id="ARBA00022786"/>
    </source>
</evidence>
<reference evidence="19" key="2">
    <citation type="submission" date="2025-08" db="UniProtKB">
        <authorList>
            <consortium name="Ensembl"/>
        </authorList>
    </citation>
    <scope>IDENTIFICATION</scope>
</reference>
<dbReference type="SUPFAM" id="SSF57850">
    <property type="entry name" value="RING/U-box"/>
    <property type="match status" value="1"/>
</dbReference>
<dbReference type="GO" id="GO:0061630">
    <property type="term" value="F:ubiquitin protein ligase activity"/>
    <property type="evidence" value="ECO:0007669"/>
    <property type="project" value="UniProtKB-EC"/>
</dbReference>
<feature type="compositionally biased region" description="Low complexity" evidence="17">
    <location>
        <begin position="654"/>
        <end position="664"/>
    </location>
</feature>
<dbReference type="FunCoup" id="A0A3P8UUX5">
    <property type="interactions" value="432"/>
</dbReference>
<reference evidence="19" key="3">
    <citation type="submission" date="2025-09" db="UniProtKB">
        <authorList>
            <consortium name="Ensembl"/>
        </authorList>
    </citation>
    <scope>IDENTIFICATION</scope>
</reference>
<dbReference type="GO" id="GO:0035845">
    <property type="term" value="P:photoreceptor cell outer segment organization"/>
    <property type="evidence" value="ECO:0007669"/>
    <property type="project" value="Ensembl"/>
</dbReference>
<feature type="region of interest" description="Disordered" evidence="17">
    <location>
        <begin position="313"/>
        <end position="424"/>
    </location>
</feature>
<dbReference type="InterPro" id="IPR058745">
    <property type="entry name" value="PWI_Topors"/>
</dbReference>
<feature type="compositionally biased region" description="Polar residues" evidence="17">
    <location>
        <begin position="689"/>
        <end position="700"/>
    </location>
</feature>
<keyword evidence="4" id="KW-0479">Metal-binding</keyword>
<dbReference type="CDD" id="cd16574">
    <property type="entry name" value="RING-HC_Topors"/>
    <property type="match status" value="1"/>
</dbReference>
<accession>A0A3P8UUX5</accession>
<evidence type="ECO:0000256" key="9">
    <source>
        <dbReference type="ARBA" id="ARBA00023163"/>
    </source>
</evidence>
<evidence type="ECO:0000256" key="12">
    <source>
        <dbReference type="ARBA" id="ARBA00076940"/>
    </source>
</evidence>
<dbReference type="PROSITE" id="PS00518">
    <property type="entry name" value="ZF_RING_1"/>
    <property type="match status" value="1"/>
</dbReference>
<dbReference type="GO" id="GO:0008270">
    <property type="term" value="F:zinc ion binding"/>
    <property type="evidence" value="ECO:0007669"/>
    <property type="project" value="UniProtKB-KW"/>
</dbReference>
<feature type="domain" description="RING-type" evidence="18">
    <location>
        <begin position="42"/>
        <end position="81"/>
    </location>
</feature>
<dbReference type="AlphaFoldDB" id="A0A3P8UUX5"/>
<comment type="catalytic activity">
    <reaction evidence="1">
        <text>S-ubiquitinyl-[E2 ubiquitin-conjugating enzyme]-L-cysteine + [acceptor protein]-L-lysine = [E2 ubiquitin-conjugating enzyme]-L-cysteine + N(6)-ubiquitinyl-[acceptor protein]-L-lysine.</text>
        <dbReference type="EC" id="2.3.2.27"/>
    </reaction>
</comment>
<evidence type="ECO:0000256" key="3">
    <source>
        <dbReference type="ARBA" id="ARBA00022679"/>
    </source>
</evidence>
<dbReference type="GO" id="GO:0046548">
    <property type="term" value="P:retinal rod cell development"/>
    <property type="evidence" value="ECO:0007669"/>
    <property type="project" value="Ensembl"/>
</dbReference>
<dbReference type="GeneTree" id="ENSGT00530000064170"/>
<keyword evidence="5 16" id="KW-0863">Zinc-finger</keyword>
<feature type="region of interest" description="Disordered" evidence="17">
    <location>
        <begin position="437"/>
        <end position="775"/>
    </location>
</feature>
<name>A0A3P8UUX5_CYNSE</name>
<keyword evidence="20" id="KW-1185">Reference proteome</keyword>
<feature type="compositionally biased region" description="Basic residues" evidence="17">
    <location>
        <begin position="748"/>
        <end position="767"/>
    </location>
</feature>
<dbReference type="FunFam" id="3.30.40.10:FF:000136">
    <property type="entry name" value="E3 ubiquitin-protein ligase Topors"/>
    <property type="match status" value="1"/>
</dbReference>
<dbReference type="InterPro" id="IPR001841">
    <property type="entry name" value="Znf_RING"/>
</dbReference>
<evidence type="ECO:0000256" key="8">
    <source>
        <dbReference type="ARBA" id="ARBA00023015"/>
    </source>
</evidence>
<dbReference type="InterPro" id="IPR058746">
    <property type="entry name" value="Znf_RING-type_Topors"/>
</dbReference>
<feature type="compositionally biased region" description="Basic residues" evidence="17">
    <location>
        <begin position="535"/>
        <end position="561"/>
    </location>
</feature>
<dbReference type="InParanoid" id="A0A3P8UUX5"/>
<dbReference type="PANTHER" id="PTHR46077:SF1">
    <property type="entry name" value="TOP1 BINDING ARGININE_SERINE RICH PROTEIN, E3 UBIQUITIN LIGASE"/>
    <property type="match status" value="1"/>
</dbReference>
<evidence type="ECO:0000313" key="19">
    <source>
        <dbReference type="Ensembl" id="ENSCSEP00000004521.1"/>
    </source>
</evidence>
<feature type="compositionally biased region" description="Low complexity" evidence="17">
    <location>
        <begin position="320"/>
        <end position="329"/>
    </location>
</feature>
<keyword evidence="7" id="KW-0862">Zinc</keyword>
<feature type="compositionally biased region" description="Basic and acidic residues" evidence="17">
    <location>
        <begin position="730"/>
        <end position="747"/>
    </location>
</feature>
<feature type="compositionally biased region" description="Basic and acidic residues" evidence="17">
    <location>
        <begin position="581"/>
        <end position="597"/>
    </location>
</feature>
<feature type="compositionally biased region" description="Polar residues" evidence="17">
    <location>
        <begin position="405"/>
        <end position="424"/>
    </location>
</feature>
<evidence type="ECO:0000256" key="2">
    <source>
        <dbReference type="ARBA" id="ARBA00012483"/>
    </source>
</evidence>